<dbReference type="Pfam" id="PF16677">
    <property type="entry name" value="GP3_package"/>
    <property type="match status" value="1"/>
</dbReference>
<keyword evidence="2" id="KW-1185">Reference proteome</keyword>
<protein>
    <recommendedName>
        <fullName evidence="3">Terminase small subunit</fullName>
    </recommendedName>
</protein>
<dbReference type="Gene3D" id="1.10.10.60">
    <property type="entry name" value="Homeodomain-like"/>
    <property type="match status" value="1"/>
</dbReference>
<dbReference type="RefSeq" id="WP_113946379.1">
    <property type="nucleotide sequence ID" value="NZ_JBHEEG010000027.1"/>
</dbReference>
<accession>A0A366DHX8</accession>
<evidence type="ECO:0000313" key="1">
    <source>
        <dbReference type="EMBL" id="RBO89690.1"/>
    </source>
</evidence>
<gene>
    <name evidence="1" type="ORF">DFR47_11557</name>
</gene>
<dbReference type="EMBL" id="QNRH01000015">
    <property type="protein sequence ID" value="RBO89690.1"/>
    <property type="molecule type" value="Genomic_DNA"/>
</dbReference>
<dbReference type="AlphaFoldDB" id="A0A366DHX8"/>
<evidence type="ECO:0000313" key="2">
    <source>
        <dbReference type="Proteomes" id="UP000252893"/>
    </source>
</evidence>
<comment type="caution">
    <text evidence="1">The sequence shown here is derived from an EMBL/GenBank/DDBJ whole genome shotgun (WGS) entry which is preliminary data.</text>
</comment>
<evidence type="ECO:0008006" key="3">
    <source>
        <dbReference type="Google" id="ProtNLM"/>
    </source>
</evidence>
<proteinExistence type="predicted"/>
<sequence length="146" mass="15991">MGISPDRIKQIADRTDRNAGGRPTLYKAAYVNDVISHLGEGFTLASWAGEIGVCRDTVYEWANTHSEFSDAIKKGRVKGQGVWERRLANQAVTGSGNTAAIIFAMKNLYQDDWADKIVNEHTGKDGKPIEVKTLADFYANPQSGTS</sequence>
<organism evidence="1 2">
    <name type="scientific">Pseudochrobactrum asaccharolyticum</name>
    <dbReference type="NCBI Taxonomy" id="354351"/>
    <lineage>
        <taxon>Bacteria</taxon>
        <taxon>Pseudomonadati</taxon>
        <taxon>Pseudomonadota</taxon>
        <taxon>Alphaproteobacteria</taxon>
        <taxon>Hyphomicrobiales</taxon>
        <taxon>Brucellaceae</taxon>
        <taxon>Pseudochrobactrum</taxon>
    </lineage>
</organism>
<reference evidence="1 2" key="1">
    <citation type="submission" date="2018-06" db="EMBL/GenBank/DDBJ databases">
        <title>Genomic Encyclopedia of Type Strains, Phase IV (KMG-IV): sequencing the most valuable type-strain genomes for metagenomic binning, comparative biology and taxonomic classification.</title>
        <authorList>
            <person name="Goeker M."/>
        </authorList>
    </citation>
    <scope>NUCLEOTIDE SEQUENCE [LARGE SCALE GENOMIC DNA]</scope>
    <source>
        <strain evidence="1 2">DSM 25619</strain>
    </source>
</reference>
<dbReference type="Proteomes" id="UP000252893">
    <property type="component" value="Unassembled WGS sequence"/>
</dbReference>
<dbReference type="InterPro" id="IPR032066">
    <property type="entry name" value="GP3_package"/>
</dbReference>
<dbReference type="OrthoDB" id="7473113at2"/>
<name>A0A366DHX8_9HYPH</name>